<dbReference type="EMBL" id="CM002926">
    <property type="protein sequence ID" value="KGN51277.1"/>
    <property type="molecule type" value="Genomic_DNA"/>
</dbReference>
<reference evidence="1 2" key="4">
    <citation type="journal article" date="2011" name="BMC Genomics">
        <title>RNA-Seq improves annotation of protein-coding genes in the cucumber genome.</title>
        <authorList>
            <person name="Li Z."/>
            <person name="Zhang Z."/>
            <person name="Yan P."/>
            <person name="Huang S."/>
            <person name="Fei Z."/>
            <person name="Lin K."/>
        </authorList>
    </citation>
    <scope>NUCLEOTIDE SEQUENCE [LARGE SCALE GENOMIC DNA]</scope>
    <source>
        <strain evidence="2">cv. 9930</strain>
    </source>
</reference>
<accession>A0A0A0KS69</accession>
<dbReference type="Proteomes" id="UP000029981">
    <property type="component" value="Chromosome 5"/>
</dbReference>
<protein>
    <submittedName>
        <fullName evidence="1">Uncharacterized protein</fullName>
    </submittedName>
</protein>
<organism evidence="1 2">
    <name type="scientific">Cucumis sativus</name>
    <name type="common">Cucumber</name>
    <dbReference type="NCBI Taxonomy" id="3659"/>
    <lineage>
        <taxon>Eukaryota</taxon>
        <taxon>Viridiplantae</taxon>
        <taxon>Streptophyta</taxon>
        <taxon>Embryophyta</taxon>
        <taxon>Tracheophyta</taxon>
        <taxon>Spermatophyta</taxon>
        <taxon>Magnoliopsida</taxon>
        <taxon>eudicotyledons</taxon>
        <taxon>Gunneridae</taxon>
        <taxon>Pentapetalae</taxon>
        <taxon>rosids</taxon>
        <taxon>fabids</taxon>
        <taxon>Cucurbitales</taxon>
        <taxon>Cucurbitaceae</taxon>
        <taxon>Benincaseae</taxon>
        <taxon>Cucumis</taxon>
    </lineage>
</organism>
<name>A0A0A0KS69_CUCSA</name>
<gene>
    <name evidence="1" type="ORF">Csa_5G511850</name>
</gene>
<evidence type="ECO:0000313" key="2">
    <source>
        <dbReference type="Proteomes" id="UP000029981"/>
    </source>
</evidence>
<evidence type="ECO:0000313" key="1">
    <source>
        <dbReference type="EMBL" id="KGN51277.1"/>
    </source>
</evidence>
<reference evidence="1 2" key="3">
    <citation type="journal article" date="2010" name="BMC Genomics">
        <title>Transcriptome sequencing and comparative analysis of cucumber flowers with different sex types.</title>
        <authorList>
            <person name="Guo S."/>
            <person name="Zheng Y."/>
            <person name="Joung J.G."/>
            <person name="Liu S."/>
            <person name="Zhang Z."/>
            <person name="Crasta O.R."/>
            <person name="Sobral B.W."/>
            <person name="Xu Y."/>
            <person name="Huang S."/>
            <person name="Fei Z."/>
        </authorList>
    </citation>
    <scope>NUCLEOTIDE SEQUENCE [LARGE SCALE GENOMIC DNA]</scope>
    <source>
        <strain evidence="2">cv. 9930</strain>
    </source>
</reference>
<keyword evidence="2" id="KW-1185">Reference proteome</keyword>
<dbReference type="AlphaFoldDB" id="A0A0A0KS69"/>
<proteinExistence type="predicted"/>
<reference evidence="1 2" key="1">
    <citation type="journal article" date="2009" name="Nat. Genet.">
        <title>The genome of the cucumber, Cucumis sativus L.</title>
        <authorList>
            <person name="Huang S."/>
            <person name="Li R."/>
            <person name="Zhang Z."/>
            <person name="Li L."/>
            <person name="Gu X."/>
            <person name="Fan W."/>
            <person name="Lucas W.J."/>
            <person name="Wang X."/>
            <person name="Xie B."/>
            <person name="Ni P."/>
            <person name="Ren Y."/>
            <person name="Zhu H."/>
            <person name="Li J."/>
            <person name="Lin K."/>
            <person name="Jin W."/>
            <person name="Fei Z."/>
            <person name="Li G."/>
            <person name="Staub J."/>
            <person name="Kilian A."/>
            <person name="van der Vossen E.A."/>
            <person name="Wu Y."/>
            <person name="Guo J."/>
            <person name="He J."/>
            <person name="Jia Z."/>
            <person name="Ren Y."/>
            <person name="Tian G."/>
            <person name="Lu Y."/>
            <person name="Ruan J."/>
            <person name="Qian W."/>
            <person name="Wang M."/>
            <person name="Huang Q."/>
            <person name="Li B."/>
            <person name="Xuan Z."/>
            <person name="Cao J."/>
            <person name="Asan"/>
            <person name="Wu Z."/>
            <person name="Zhang J."/>
            <person name="Cai Q."/>
            <person name="Bai Y."/>
            <person name="Zhao B."/>
            <person name="Han Y."/>
            <person name="Li Y."/>
            <person name="Li X."/>
            <person name="Wang S."/>
            <person name="Shi Q."/>
            <person name="Liu S."/>
            <person name="Cho W.K."/>
            <person name="Kim J.Y."/>
            <person name="Xu Y."/>
            <person name="Heller-Uszynska K."/>
            <person name="Miao H."/>
            <person name="Cheng Z."/>
            <person name="Zhang S."/>
            <person name="Wu J."/>
            <person name="Yang Y."/>
            <person name="Kang H."/>
            <person name="Li M."/>
            <person name="Liang H."/>
            <person name="Ren X."/>
            <person name="Shi Z."/>
            <person name="Wen M."/>
            <person name="Jian M."/>
            <person name="Yang H."/>
            <person name="Zhang G."/>
            <person name="Yang Z."/>
            <person name="Chen R."/>
            <person name="Liu S."/>
            <person name="Li J."/>
            <person name="Ma L."/>
            <person name="Liu H."/>
            <person name="Zhou Y."/>
            <person name="Zhao J."/>
            <person name="Fang X."/>
            <person name="Li G."/>
            <person name="Fang L."/>
            <person name="Li Y."/>
            <person name="Liu D."/>
            <person name="Zheng H."/>
            <person name="Zhang Y."/>
            <person name="Qin N."/>
            <person name="Li Z."/>
            <person name="Yang G."/>
            <person name="Yang S."/>
            <person name="Bolund L."/>
            <person name="Kristiansen K."/>
            <person name="Zheng H."/>
            <person name="Li S."/>
            <person name="Zhang X."/>
            <person name="Yang H."/>
            <person name="Wang J."/>
            <person name="Sun R."/>
            <person name="Zhang B."/>
            <person name="Jiang S."/>
            <person name="Wang J."/>
            <person name="Du Y."/>
            <person name="Li S."/>
        </authorList>
    </citation>
    <scope>NUCLEOTIDE SEQUENCE [LARGE SCALE GENOMIC DNA]</scope>
    <source>
        <strain evidence="2">cv. 9930</strain>
    </source>
</reference>
<sequence length="71" mass="8396">MKFGKDFLSQMGTRKNIQIALRIKIEKPPEFFFKIQLQSPPFQELHLLSSWFGQENEPTNEEDEPAENGEW</sequence>
<reference evidence="1 2" key="2">
    <citation type="journal article" date="2009" name="PLoS ONE">
        <title>An integrated genetic and cytogenetic map of the cucumber genome.</title>
        <authorList>
            <person name="Ren Y."/>
            <person name="Zhang Z."/>
            <person name="Liu J."/>
            <person name="Staub J.E."/>
            <person name="Han Y."/>
            <person name="Cheng Z."/>
            <person name="Li X."/>
            <person name="Lu J."/>
            <person name="Miao H."/>
            <person name="Kang H."/>
            <person name="Xie B."/>
            <person name="Gu X."/>
            <person name="Wang X."/>
            <person name="Du Y."/>
            <person name="Jin W."/>
            <person name="Huang S."/>
        </authorList>
    </citation>
    <scope>NUCLEOTIDE SEQUENCE [LARGE SCALE GENOMIC DNA]</scope>
    <source>
        <strain evidence="2">cv. 9930</strain>
    </source>
</reference>
<dbReference type="Gramene" id="KGN51277">
    <property type="protein sequence ID" value="KGN51277"/>
    <property type="gene ID" value="Csa_5G511850"/>
</dbReference>